<keyword evidence="2" id="KW-0812">Transmembrane</keyword>
<evidence type="ECO:0000313" key="5">
    <source>
        <dbReference type="EMBL" id="KAA1082950.1"/>
    </source>
</evidence>
<evidence type="ECO:0000313" key="8">
    <source>
        <dbReference type="Proteomes" id="UP000325313"/>
    </source>
</evidence>
<dbReference type="InterPro" id="IPR057194">
    <property type="entry name" value="DUF7872"/>
</dbReference>
<accession>A0A5B0N477</accession>
<keyword evidence="7" id="KW-1185">Reference proteome</keyword>
<keyword evidence="2" id="KW-0472">Membrane</keyword>
<reference evidence="7 8" key="1">
    <citation type="submission" date="2019-05" db="EMBL/GenBank/DDBJ databases">
        <title>Emergence of the Ug99 lineage of the wheat stem rust pathogen through somatic hybridization.</title>
        <authorList>
            <person name="Li F."/>
            <person name="Upadhyaya N.M."/>
            <person name="Sperschneider J."/>
            <person name="Matny O."/>
            <person name="Nguyen-Phuc H."/>
            <person name="Mago R."/>
            <person name="Raley C."/>
            <person name="Miller M.E."/>
            <person name="Silverstein K.A.T."/>
            <person name="Henningsen E."/>
            <person name="Hirsch C.D."/>
            <person name="Visser B."/>
            <person name="Pretorius Z.A."/>
            <person name="Steffenson B.J."/>
            <person name="Schwessinger B."/>
            <person name="Dodds P.N."/>
            <person name="Figueroa M."/>
        </authorList>
    </citation>
    <scope>NUCLEOTIDE SEQUENCE [LARGE SCALE GENOMIC DNA]</scope>
    <source>
        <strain evidence="5">21-0</strain>
        <strain evidence="6 8">Ug99</strain>
    </source>
</reference>
<protein>
    <recommendedName>
        <fullName evidence="4">DUF7872 domain-containing protein</fullName>
    </recommendedName>
</protein>
<dbReference type="AlphaFoldDB" id="A0A5B0N477"/>
<sequence length="478" mass="51865">MAWSCAASHKMAYLVCILIICVPGLPFVESADFGASQPTLPMRQNPLPPTTKTNASNTTSTPTSMTNTTSKTNNFVSVNTPLICNAEAPTPEVWKAHNISGYLASYANGKNVTISEFARQNGVSNFICGIGETCDAGQICAPIPGPVWHVLYSVQQWHHVQESFSKGLGFAAATINTVASQISIDLFPPEKEKSDHLFQVSFILALVVAIWATVSAAIMIWIPGVNTLALGMAAAAGAAVSTAQTATTMEAHRLYENMKSDAFSRWAEYTEAISQWKAGMEKRLIDDVKHALGSGINDPAGFGGLLADGKLFTNTLDKSTYDIEKSLEEVVKRRIINTILIQKKAFVTVNSDECKQGGPDGAFKPEDGWLSWCKDGKMMNVIYADGDKSGNQIYNAGMIPMKYGITVEYMTTQSENCQKKFGGYSHDPYKDGPLPTDINADCIFNLPVCYPSADKSIRKKRRKKGTVVACRENAALPI</sequence>
<keyword evidence="3" id="KW-0732">Signal</keyword>
<feature type="chain" id="PRO_5036366224" description="DUF7872 domain-containing protein" evidence="3">
    <location>
        <begin position="31"/>
        <end position="478"/>
    </location>
</feature>
<organism evidence="5 7">
    <name type="scientific">Puccinia graminis f. sp. tritici</name>
    <dbReference type="NCBI Taxonomy" id="56615"/>
    <lineage>
        <taxon>Eukaryota</taxon>
        <taxon>Fungi</taxon>
        <taxon>Dikarya</taxon>
        <taxon>Basidiomycota</taxon>
        <taxon>Pucciniomycotina</taxon>
        <taxon>Pucciniomycetes</taxon>
        <taxon>Pucciniales</taxon>
        <taxon>Pucciniaceae</taxon>
        <taxon>Puccinia</taxon>
    </lineage>
</organism>
<dbReference type="Proteomes" id="UP000325313">
    <property type="component" value="Unassembled WGS sequence"/>
</dbReference>
<gene>
    <name evidence="5" type="ORF">PGT21_021248</name>
    <name evidence="6" type="ORF">PGTUg99_028337</name>
</gene>
<proteinExistence type="predicted"/>
<feature type="transmembrane region" description="Helical" evidence="2">
    <location>
        <begin position="200"/>
        <end position="222"/>
    </location>
</feature>
<dbReference type="EMBL" id="VDEP01000205">
    <property type="protein sequence ID" value="KAA1124118.1"/>
    <property type="molecule type" value="Genomic_DNA"/>
</dbReference>
<evidence type="ECO:0000259" key="4">
    <source>
        <dbReference type="Pfam" id="PF25278"/>
    </source>
</evidence>
<feature type="region of interest" description="Disordered" evidence="1">
    <location>
        <begin position="39"/>
        <end position="71"/>
    </location>
</feature>
<feature type="compositionally biased region" description="Low complexity" evidence="1">
    <location>
        <begin position="50"/>
        <end position="71"/>
    </location>
</feature>
<feature type="signal peptide" evidence="3">
    <location>
        <begin position="1"/>
        <end position="30"/>
    </location>
</feature>
<dbReference type="EMBL" id="VSWC01000119">
    <property type="protein sequence ID" value="KAA1082950.1"/>
    <property type="molecule type" value="Genomic_DNA"/>
</dbReference>
<feature type="domain" description="DUF7872" evidence="4">
    <location>
        <begin position="259"/>
        <end position="478"/>
    </location>
</feature>
<comment type="caution">
    <text evidence="5">The sequence shown here is derived from an EMBL/GenBank/DDBJ whole genome shotgun (WGS) entry which is preliminary data.</text>
</comment>
<dbReference type="OrthoDB" id="2504987at2759"/>
<evidence type="ECO:0000256" key="1">
    <source>
        <dbReference type="SAM" id="MobiDB-lite"/>
    </source>
</evidence>
<dbReference type="PANTHER" id="PTHR33339">
    <property type="entry name" value="LYSM DOMAIN-CONTAINING PROTEIN"/>
    <property type="match status" value="1"/>
</dbReference>
<evidence type="ECO:0000256" key="3">
    <source>
        <dbReference type="SAM" id="SignalP"/>
    </source>
</evidence>
<dbReference type="Pfam" id="PF25278">
    <property type="entry name" value="DUF7872"/>
    <property type="match status" value="1"/>
</dbReference>
<dbReference type="PANTHER" id="PTHR33339:SF1">
    <property type="entry name" value="LYSM DOMAIN-CONTAINING PROTEIN"/>
    <property type="match status" value="1"/>
</dbReference>
<name>A0A5B0N477_PUCGR</name>
<evidence type="ECO:0000256" key="2">
    <source>
        <dbReference type="SAM" id="Phobius"/>
    </source>
</evidence>
<dbReference type="Proteomes" id="UP000324748">
    <property type="component" value="Unassembled WGS sequence"/>
</dbReference>
<evidence type="ECO:0000313" key="6">
    <source>
        <dbReference type="EMBL" id="KAA1124118.1"/>
    </source>
</evidence>
<keyword evidence="2" id="KW-1133">Transmembrane helix</keyword>
<evidence type="ECO:0000313" key="7">
    <source>
        <dbReference type="Proteomes" id="UP000324748"/>
    </source>
</evidence>